<feature type="coiled-coil region" evidence="9">
    <location>
        <begin position="199"/>
        <end position="261"/>
    </location>
</feature>
<dbReference type="InterPro" id="IPR004358">
    <property type="entry name" value="Sig_transdc_His_kin-like_C"/>
</dbReference>
<evidence type="ECO:0000313" key="13">
    <source>
        <dbReference type="Proteomes" id="UP000605676"/>
    </source>
</evidence>
<dbReference type="InterPro" id="IPR050351">
    <property type="entry name" value="BphY/WalK/GraS-like"/>
</dbReference>
<dbReference type="RefSeq" id="WP_200465439.1">
    <property type="nucleotide sequence ID" value="NZ_JAENRR010000029.1"/>
</dbReference>
<evidence type="ECO:0000256" key="8">
    <source>
        <dbReference type="ARBA" id="ARBA00023012"/>
    </source>
</evidence>
<feature type="transmembrane region" description="Helical" evidence="10">
    <location>
        <begin position="323"/>
        <end position="343"/>
    </location>
</feature>
<accession>A0ABS1HKT0</accession>
<dbReference type="EC" id="2.7.13.3" evidence="2"/>
<dbReference type="InterPro" id="IPR003661">
    <property type="entry name" value="HisK_dim/P_dom"/>
</dbReference>
<feature type="domain" description="Histidine kinase" evidence="11">
    <location>
        <begin position="376"/>
        <end position="599"/>
    </location>
</feature>
<evidence type="ECO:0000256" key="4">
    <source>
        <dbReference type="ARBA" id="ARBA00022679"/>
    </source>
</evidence>
<dbReference type="Gene3D" id="3.30.565.10">
    <property type="entry name" value="Histidine kinase-like ATPase, C-terminal domain"/>
    <property type="match status" value="1"/>
</dbReference>
<keyword evidence="6" id="KW-0418">Kinase</keyword>
<dbReference type="PANTHER" id="PTHR42878">
    <property type="entry name" value="TWO-COMPONENT HISTIDINE KINASE"/>
    <property type="match status" value="1"/>
</dbReference>
<keyword evidence="9" id="KW-0175">Coiled coil</keyword>
<dbReference type="InterPro" id="IPR036890">
    <property type="entry name" value="HATPase_C_sf"/>
</dbReference>
<dbReference type="Pfam" id="PF00512">
    <property type="entry name" value="HisKA"/>
    <property type="match status" value="1"/>
</dbReference>
<reference evidence="12 13" key="1">
    <citation type="submission" date="2021-01" db="EMBL/GenBank/DDBJ databases">
        <title>Carboxyliciviraga sp.nov., isolated from coastal sediments.</title>
        <authorList>
            <person name="Lu D."/>
            <person name="Zhang T."/>
        </authorList>
    </citation>
    <scope>NUCLEOTIDE SEQUENCE [LARGE SCALE GENOMIC DNA]</scope>
    <source>
        <strain evidence="12 13">N1Y132</strain>
    </source>
</reference>
<evidence type="ECO:0000256" key="5">
    <source>
        <dbReference type="ARBA" id="ARBA00022741"/>
    </source>
</evidence>
<proteinExistence type="predicted"/>
<evidence type="ECO:0000256" key="10">
    <source>
        <dbReference type="SAM" id="Phobius"/>
    </source>
</evidence>
<dbReference type="SUPFAM" id="SSF47384">
    <property type="entry name" value="Homodimeric domain of signal transducing histidine kinase"/>
    <property type="match status" value="1"/>
</dbReference>
<dbReference type="InterPro" id="IPR036097">
    <property type="entry name" value="HisK_dim/P_sf"/>
</dbReference>
<dbReference type="EMBL" id="JAENRR010000029">
    <property type="protein sequence ID" value="MBK3518210.1"/>
    <property type="molecule type" value="Genomic_DNA"/>
</dbReference>
<dbReference type="Pfam" id="PF02518">
    <property type="entry name" value="HATPase_c"/>
    <property type="match status" value="1"/>
</dbReference>
<dbReference type="Gene3D" id="1.10.287.130">
    <property type="match status" value="1"/>
</dbReference>
<evidence type="ECO:0000313" key="12">
    <source>
        <dbReference type="EMBL" id="MBK3518210.1"/>
    </source>
</evidence>
<evidence type="ECO:0000256" key="9">
    <source>
        <dbReference type="SAM" id="Coils"/>
    </source>
</evidence>
<evidence type="ECO:0000256" key="1">
    <source>
        <dbReference type="ARBA" id="ARBA00000085"/>
    </source>
</evidence>
<keyword evidence="5" id="KW-0547">Nucleotide-binding</keyword>
<evidence type="ECO:0000256" key="2">
    <source>
        <dbReference type="ARBA" id="ARBA00012438"/>
    </source>
</evidence>
<evidence type="ECO:0000259" key="11">
    <source>
        <dbReference type="PROSITE" id="PS50109"/>
    </source>
</evidence>
<dbReference type="Proteomes" id="UP000605676">
    <property type="component" value="Unassembled WGS sequence"/>
</dbReference>
<dbReference type="PANTHER" id="PTHR42878:SF7">
    <property type="entry name" value="SENSOR HISTIDINE KINASE GLRK"/>
    <property type="match status" value="1"/>
</dbReference>
<dbReference type="SMART" id="SM00387">
    <property type="entry name" value="HATPase_c"/>
    <property type="match status" value="1"/>
</dbReference>
<evidence type="ECO:0000256" key="3">
    <source>
        <dbReference type="ARBA" id="ARBA00022553"/>
    </source>
</evidence>
<protein>
    <recommendedName>
        <fullName evidence="2">histidine kinase</fullName>
        <ecNumber evidence="2">2.7.13.3</ecNumber>
    </recommendedName>
</protein>
<gene>
    <name evidence="12" type="ORF">JIV24_12765</name>
</gene>
<dbReference type="PRINTS" id="PR00344">
    <property type="entry name" value="BCTRLSENSOR"/>
</dbReference>
<feature type="coiled-coil region" evidence="9">
    <location>
        <begin position="349"/>
        <end position="376"/>
    </location>
</feature>
<keyword evidence="10" id="KW-0472">Membrane</keyword>
<dbReference type="InterPro" id="IPR005467">
    <property type="entry name" value="His_kinase_dom"/>
</dbReference>
<evidence type="ECO:0000256" key="6">
    <source>
        <dbReference type="ARBA" id="ARBA00022777"/>
    </source>
</evidence>
<keyword evidence="10" id="KW-1133">Transmembrane helix</keyword>
<dbReference type="SUPFAM" id="SSF55874">
    <property type="entry name" value="ATPase domain of HSP90 chaperone/DNA topoisomerase II/histidine kinase"/>
    <property type="match status" value="1"/>
</dbReference>
<name>A0ABS1HKT0_9BACT</name>
<keyword evidence="8" id="KW-0902">Two-component regulatory system</keyword>
<dbReference type="PROSITE" id="PS50109">
    <property type="entry name" value="HIS_KIN"/>
    <property type="match status" value="1"/>
</dbReference>
<dbReference type="InterPro" id="IPR025293">
    <property type="entry name" value="YfiR/HmsC-like"/>
</dbReference>
<comment type="catalytic activity">
    <reaction evidence="1">
        <text>ATP + protein L-histidine = ADP + protein N-phospho-L-histidine.</text>
        <dbReference type="EC" id="2.7.13.3"/>
    </reaction>
</comment>
<sequence>MYKKKFCHIVIMMLLFIVNGAMDIRAQEIERSELVGAYTFNFARLSSSEMQRSLPTYNIALLTEEESLVHEFKAIESTLKINDKKIKLKVDKSVKSNYNQCCMVVVGDDKQKYYDAIFEMTKGKDIILVCINYPNPRNILFNIYDTPDGNILFEINKGNIYQRNISIKKEIELMGGTEVDVKELYLQAQEKLVDTEKQLHYLKADIDSANQLIDSSEKEINNYKKEIVEYAKTMNQQKQELNQLQNKSAVLSDKLSSQNEEVVNSKKDLAAFQDSLSLLKYELKFSSEEIENNRRILLEQRDEINSKELVLHEKNKVIGKQKMTVVAFIAGFIITLTILILLYRSEKQKRQQNKLLAQKTQELEKLNSTKDKLFRIISHDLLSPFSGMLGISNILDLNYDELKDSERKDYIGLINNEMENYLKLLNNLLEWSKLQTDDIKFSPTVCKLEDIIQSEINNVNISASHKSIKVRFENEKQYLVLADCNMISIMVRNLLMNAIKYSDKNSVVEVKCTKKTNEKGKMLTEVSVIDNGIGFDEKRLKMALAEGVMSSQPGTSGEKGTGLGLFLCNEFAEKHGHQLKIESSTGKGSKISFSLETQN</sequence>
<keyword evidence="10" id="KW-0812">Transmembrane</keyword>
<evidence type="ECO:0000256" key="7">
    <source>
        <dbReference type="ARBA" id="ARBA00022840"/>
    </source>
</evidence>
<dbReference type="InterPro" id="IPR003594">
    <property type="entry name" value="HATPase_dom"/>
</dbReference>
<dbReference type="Pfam" id="PF13689">
    <property type="entry name" value="DUF4154"/>
    <property type="match status" value="1"/>
</dbReference>
<dbReference type="SMART" id="SM00388">
    <property type="entry name" value="HisKA"/>
    <property type="match status" value="1"/>
</dbReference>
<comment type="caution">
    <text evidence="12">The sequence shown here is derived from an EMBL/GenBank/DDBJ whole genome shotgun (WGS) entry which is preliminary data.</text>
</comment>
<keyword evidence="3" id="KW-0597">Phosphoprotein</keyword>
<keyword evidence="7" id="KW-0067">ATP-binding</keyword>
<keyword evidence="13" id="KW-1185">Reference proteome</keyword>
<organism evidence="12 13">
    <name type="scientific">Carboxylicivirga marina</name>
    <dbReference type="NCBI Taxonomy" id="2800988"/>
    <lineage>
        <taxon>Bacteria</taxon>
        <taxon>Pseudomonadati</taxon>
        <taxon>Bacteroidota</taxon>
        <taxon>Bacteroidia</taxon>
        <taxon>Marinilabiliales</taxon>
        <taxon>Marinilabiliaceae</taxon>
        <taxon>Carboxylicivirga</taxon>
    </lineage>
</organism>
<keyword evidence="4" id="KW-0808">Transferase</keyword>